<dbReference type="SUPFAM" id="SSF56003">
    <property type="entry name" value="Molybdenum cofactor-binding domain"/>
    <property type="match status" value="1"/>
</dbReference>
<dbReference type="InterPro" id="IPR037165">
    <property type="entry name" value="AldOxase/xan_DH_Mopterin-bd_sf"/>
</dbReference>
<dbReference type="InterPro" id="IPR008274">
    <property type="entry name" value="AldOxase/xan_DH_MoCoBD1"/>
</dbReference>
<keyword evidence="2 4" id="KW-0560">Oxidoreductase</keyword>
<dbReference type="PANTHER" id="PTHR11908">
    <property type="entry name" value="XANTHINE DEHYDROGENASE"/>
    <property type="match status" value="1"/>
</dbReference>
<sequence>MLKPLESEQRIADELRYIGAPVPRPNALRLLQGRGVYVDDIVLPRMAHVVYWRSPIAHGRITSFDASFATMMPGVIGVFGAEDIADICTPWVGTLAHLPGMKSPPQYPLARGHLCWQGEPVFAVVAETRHQAEDALAYLRIEWEELPVVANMERALDPDSPLIHPELGDNLCLTRTIDTGSVDAAFASADVVVEESYRFGRHTGVTMETRSVLADFNAADHTLTVYHSHQAPHMMQDLYSRHLNLPETSVRVICKDVGGSFGIKVHSYPDDFATVALSKLLKRPVKFVADRLESFVSDVHARDHLVKARLAATKDGRILAFEIDDLTGVGPYSVYPRTSGIEGNQVLNITGGPYQHANYRARLRVVFQNKPPMSQYRGVGHPIACAVTEGIVDLAASRLGMDPLAFRKINVIHDDAYPCTGASGIKLEGLSHDACLAGIEKLADYEGLRDEQRRLRESGVFRGIGIAAMVELTNPGPAFYGIGGARIAAQDGATVRLDAGGGMTVMVSVGEQGQGSETIFAQIAADALSMPIERVRVITGDTSVTPYGGGTWASRGAGIGGEAVLQASNALGMQLIEFASAVHQRSPEGLKLFNGQVMDAESGTVLSDLRDLANQAYFRPDTLPRDFQPELSATRHYSQRDYPFVFTNGVHVSYVEVDVDTGMVKLLKHWVVEDCGRVINPMLVDEQIRGAVVQGIGGVLFEECLYDEAGLLKNGSMADYLVPMASEMPDIEIAHVETRTKTSALGAKGAGEAGSAGAPAAVMNAINDALAPFHARVTSQPITPEKILVALGKVKPVTAAER</sequence>
<dbReference type="InterPro" id="IPR016208">
    <property type="entry name" value="Ald_Oxase/xanthine_DH-like"/>
</dbReference>
<organism evidence="4 5">
    <name type="scientific">Pararobbsia alpina</name>
    <dbReference type="NCBI Taxonomy" id="621374"/>
    <lineage>
        <taxon>Bacteria</taxon>
        <taxon>Pseudomonadati</taxon>
        <taxon>Pseudomonadota</taxon>
        <taxon>Betaproteobacteria</taxon>
        <taxon>Burkholderiales</taxon>
        <taxon>Burkholderiaceae</taxon>
        <taxon>Pararobbsia</taxon>
    </lineage>
</organism>
<dbReference type="EMBL" id="CADIKM010000009">
    <property type="protein sequence ID" value="CAB3787976.1"/>
    <property type="molecule type" value="Genomic_DNA"/>
</dbReference>
<evidence type="ECO:0000256" key="2">
    <source>
        <dbReference type="ARBA" id="ARBA00023002"/>
    </source>
</evidence>
<dbReference type="GO" id="GO:0005506">
    <property type="term" value="F:iron ion binding"/>
    <property type="evidence" value="ECO:0007669"/>
    <property type="project" value="InterPro"/>
</dbReference>
<dbReference type="Pfam" id="PF20256">
    <property type="entry name" value="MoCoBD_2"/>
    <property type="match status" value="1"/>
</dbReference>
<dbReference type="Pfam" id="PF02738">
    <property type="entry name" value="MoCoBD_1"/>
    <property type="match status" value="1"/>
</dbReference>
<accession>A0A6S7BGR7</accession>
<dbReference type="SMART" id="SM01008">
    <property type="entry name" value="Ald_Xan_dh_C"/>
    <property type="match status" value="1"/>
</dbReference>
<dbReference type="Gene3D" id="3.90.1170.50">
    <property type="entry name" value="Aldehyde oxidase/xanthine dehydrogenase, a/b hammerhead"/>
    <property type="match status" value="1"/>
</dbReference>
<proteinExistence type="predicted"/>
<reference evidence="4 5" key="1">
    <citation type="submission" date="2020-04" db="EMBL/GenBank/DDBJ databases">
        <authorList>
            <person name="De Canck E."/>
        </authorList>
    </citation>
    <scope>NUCLEOTIDE SEQUENCE [LARGE SCALE GENOMIC DNA]</scope>
    <source>
        <strain evidence="4 5">LMG 28138</strain>
    </source>
</reference>
<dbReference type="GO" id="GO:0034875">
    <property type="term" value="F:caffeine oxidase activity"/>
    <property type="evidence" value="ECO:0007669"/>
    <property type="project" value="UniProtKB-EC"/>
</dbReference>
<evidence type="ECO:0000313" key="5">
    <source>
        <dbReference type="Proteomes" id="UP000494115"/>
    </source>
</evidence>
<gene>
    <name evidence="4" type="primary">cdhA_2</name>
    <name evidence="4" type="ORF">LMG28138_02549</name>
</gene>
<evidence type="ECO:0000256" key="1">
    <source>
        <dbReference type="ARBA" id="ARBA00022505"/>
    </source>
</evidence>
<dbReference type="InterPro" id="IPR046867">
    <property type="entry name" value="AldOxase/xan_DH_MoCoBD2"/>
</dbReference>
<dbReference type="InterPro" id="IPR000674">
    <property type="entry name" value="Ald_Oxase/Xan_DH_a/b"/>
</dbReference>
<dbReference type="SUPFAM" id="SSF54665">
    <property type="entry name" value="CO dehydrogenase molybdoprotein N-domain-like"/>
    <property type="match status" value="1"/>
</dbReference>
<evidence type="ECO:0000313" key="4">
    <source>
        <dbReference type="EMBL" id="CAB3787976.1"/>
    </source>
</evidence>
<evidence type="ECO:0000259" key="3">
    <source>
        <dbReference type="SMART" id="SM01008"/>
    </source>
</evidence>
<dbReference type="InterPro" id="IPR036856">
    <property type="entry name" value="Ald_Oxase/Xan_DH_a/b_sf"/>
</dbReference>
<keyword evidence="5" id="KW-1185">Reference proteome</keyword>
<dbReference type="Pfam" id="PF01315">
    <property type="entry name" value="Ald_Xan_dh_C"/>
    <property type="match status" value="1"/>
</dbReference>
<keyword evidence="1" id="KW-0500">Molybdenum</keyword>
<feature type="domain" description="Aldehyde oxidase/xanthine dehydrogenase a/b hammerhead" evidence="3">
    <location>
        <begin position="32"/>
        <end position="147"/>
    </location>
</feature>
<dbReference type="AlphaFoldDB" id="A0A6S7BGR7"/>
<dbReference type="RefSeq" id="WP_175105113.1">
    <property type="nucleotide sequence ID" value="NZ_CADIKM010000009.1"/>
</dbReference>
<protein>
    <submittedName>
        <fullName evidence="4">Caffeine dehydrogenase subunit alpha</fullName>
        <ecNumber evidence="4">1.17.5.2</ecNumber>
    </submittedName>
</protein>
<dbReference type="EC" id="1.17.5.2" evidence="4"/>
<dbReference type="PANTHER" id="PTHR11908:SF132">
    <property type="entry name" value="ALDEHYDE OXIDASE 1-RELATED"/>
    <property type="match status" value="1"/>
</dbReference>
<dbReference type="Gene3D" id="3.30.365.10">
    <property type="entry name" value="Aldehyde oxidase/xanthine dehydrogenase, molybdopterin binding domain"/>
    <property type="match status" value="4"/>
</dbReference>
<dbReference type="Proteomes" id="UP000494115">
    <property type="component" value="Unassembled WGS sequence"/>
</dbReference>
<name>A0A6S7BGR7_9BURK</name>